<evidence type="ECO:0000256" key="4">
    <source>
        <dbReference type="ARBA" id="ARBA00022670"/>
    </source>
</evidence>
<dbReference type="GO" id="GO:0005886">
    <property type="term" value="C:plasma membrane"/>
    <property type="evidence" value="ECO:0007669"/>
    <property type="project" value="UniProtKB-SubCell"/>
</dbReference>
<dbReference type="InterPro" id="IPR003959">
    <property type="entry name" value="ATPase_AAA_core"/>
</dbReference>
<keyword evidence="7 15" id="KW-0547">Nucleotide-binding</keyword>
<dbReference type="InterPro" id="IPR003593">
    <property type="entry name" value="AAA+_ATPase"/>
</dbReference>
<dbReference type="Gene3D" id="1.10.8.60">
    <property type="match status" value="1"/>
</dbReference>
<keyword evidence="20" id="KW-1185">Reference proteome</keyword>
<organism evidence="19 20">
    <name type="scientific">Methylomonas koyamae</name>
    <dbReference type="NCBI Taxonomy" id="702114"/>
    <lineage>
        <taxon>Bacteria</taxon>
        <taxon>Pseudomonadati</taxon>
        <taxon>Pseudomonadota</taxon>
        <taxon>Gammaproteobacteria</taxon>
        <taxon>Methylococcales</taxon>
        <taxon>Methylococcaceae</taxon>
        <taxon>Methylomonas</taxon>
    </lineage>
</organism>
<evidence type="ECO:0000256" key="10">
    <source>
        <dbReference type="ARBA" id="ARBA00022840"/>
    </source>
</evidence>
<proteinExistence type="inferred from homology"/>
<dbReference type="Proteomes" id="UP000077628">
    <property type="component" value="Unassembled WGS sequence"/>
</dbReference>
<evidence type="ECO:0000259" key="18">
    <source>
        <dbReference type="SMART" id="SM00382"/>
    </source>
</evidence>
<comment type="similarity">
    <text evidence="14 15">In the central section; belongs to the AAA ATPase family.</text>
</comment>
<evidence type="ECO:0000256" key="5">
    <source>
        <dbReference type="ARBA" id="ARBA00022692"/>
    </source>
</evidence>
<dbReference type="GO" id="GO:0005524">
    <property type="term" value="F:ATP binding"/>
    <property type="evidence" value="ECO:0007669"/>
    <property type="project" value="UniProtKB-UniRule"/>
</dbReference>
<evidence type="ECO:0000256" key="17">
    <source>
        <dbReference type="SAM" id="MobiDB-lite"/>
    </source>
</evidence>
<dbReference type="STRING" id="702114.A1355_20515"/>
<evidence type="ECO:0000256" key="3">
    <source>
        <dbReference type="ARBA" id="ARBA00022475"/>
    </source>
</evidence>
<evidence type="ECO:0000256" key="2">
    <source>
        <dbReference type="ARBA" id="ARBA00010044"/>
    </source>
</evidence>
<dbReference type="InterPro" id="IPR037219">
    <property type="entry name" value="Peptidase_M41-like"/>
</dbReference>
<feature type="binding site" evidence="15">
    <location>
        <position position="420"/>
    </location>
    <ligand>
        <name>Zn(2+)</name>
        <dbReference type="ChEBI" id="CHEBI:29105"/>
        <note>catalytic</note>
    </ligand>
</feature>
<accession>A0A177P5C5</accession>
<keyword evidence="8 15" id="KW-0378">Hydrolase</keyword>
<dbReference type="SMART" id="SM00382">
    <property type="entry name" value="AAA"/>
    <property type="match status" value="1"/>
</dbReference>
<evidence type="ECO:0000256" key="15">
    <source>
        <dbReference type="HAMAP-Rule" id="MF_01458"/>
    </source>
</evidence>
<evidence type="ECO:0000256" key="9">
    <source>
        <dbReference type="ARBA" id="ARBA00022833"/>
    </source>
</evidence>
<evidence type="ECO:0000313" key="19">
    <source>
        <dbReference type="EMBL" id="OAI24540.1"/>
    </source>
</evidence>
<comment type="caution">
    <text evidence="19">The sequence shown here is derived from an EMBL/GenBank/DDBJ whole genome shotgun (WGS) entry which is preliminary data.</text>
</comment>
<dbReference type="Gene3D" id="1.20.58.760">
    <property type="entry name" value="Peptidase M41"/>
    <property type="match status" value="1"/>
</dbReference>
<dbReference type="InterPro" id="IPR041569">
    <property type="entry name" value="AAA_lid_3"/>
</dbReference>
<dbReference type="FunFam" id="1.10.8.60:FF:000001">
    <property type="entry name" value="ATP-dependent zinc metalloprotease FtsH"/>
    <property type="match status" value="1"/>
</dbReference>
<comment type="similarity">
    <text evidence="2 15">In the C-terminal section; belongs to the peptidase M41 family.</text>
</comment>
<protein>
    <recommendedName>
        <fullName evidence="15">ATP-dependent zinc metalloprotease FtsH</fullName>
        <ecNumber evidence="15">3.4.24.-</ecNumber>
    </recommendedName>
</protein>
<feature type="active site" evidence="15">
    <location>
        <position position="421"/>
    </location>
</feature>
<keyword evidence="12 15" id="KW-0482">Metalloprotease</keyword>
<feature type="compositionally biased region" description="Basic and acidic residues" evidence="17">
    <location>
        <begin position="602"/>
        <end position="611"/>
    </location>
</feature>
<evidence type="ECO:0000256" key="6">
    <source>
        <dbReference type="ARBA" id="ARBA00022723"/>
    </source>
</evidence>
<evidence type="ECO:0000256" key="8">
    <source>
        <dbReference type="ARBA" id="ARBA00022801"/>
    </source>
</evidence>
<comment type="caution">
    <text evidence="15">Lacks conserved residue(s) required for the propagation of feature annotation.</text>
</comment>
<comment type="function">
    <text evidence="15">Acts as a processive, ATP-dependent zinc metallopeptidase for both cytoplasmic and membrane proteins. Plays a role in the quality control of integral membrane proteins.</text>
</comment>
<dbReference type="InterPro" id="IPR011546">
    <property type="entry name" value="Pept_M41_FtsH_extracell"/>
</dbReference>
<dbReference type="GO" id="GO:0016887">
    <property type="term" value="F:ATP hydrolysis activity"/>
    <property type="evidence" value="ECO:0007669"/>
    <property type="project" value="UniProtKB-UniRule"/>
</dbReference>
<evidence type="ECO:0000256" key="11">
    <source>
        <dbReference type="ARBA" id="ARBA00022989"/>
    </source>
</evidence>
<evidence type="ECO:0000256" key="13">
    <source>
        <dbReference type="ARBA" id="ARBA00023136"/>
    </source>
</evidence>
<evidence type="ECO:0000256" key="12">
    <source>
        <dbReference type="ARBA" id="ARBA00023049"/>
    </source>
</evidence>
<feature type="domain" description="AAA+ ATPase" evidence="18">
    <location>
        <begin position="190"/>
        <end position="329"/>
    </location>
</feature>
<dbReference type="GO" id="GO:0006508">
    <property type="term" value="P:proteolysis"/>
    <property type="evidence" value="ECO:0007669"/>
    <property type="project" value="UniProtKB-KW"/>
</dbReference>
<evidence type="ECO:0000256" key="16">
    <source>
        <dbReference type="RuleBase" id="RU003651"/>
    </source>
</evidence>
<feature type="binding site" evidence="15">
    <location>
        <position position="498"/>
    </location>
    <ligand>
        <name>Zn(2+)</name>
        <dbReference type="ChEBI" id="CHEBI:29105"/>
        <note>catalytic</note>
    </ligand>
</feature>
<dbReference type="PANTHER" id="PTHR23076:SF97">
    <property type="entry name" value="ATP-DEPENDENT ZINC METALLOPROTEASE YME1L1"/>
    <property type="match status" value="1"/>
</dbReference>
<dbReference type="SUPFAM" id="SSF140990">
    <property type="entry name" value="FtsH protease domain-like"/>
    <property type="match status" value="1"/>
</dbReference>
<dbReference type="AlphaFoldDB" id="A0A177P5C5"/>
<dbReference type="InterPro" id="IPR000642">
    <property type="entry name" value="Peptidase_M41"/>
</dbReference>
<keyword evidence="5 15" id="KW-0812">Transmembrane</keyword>
<dbReference type="HAMAP" id="MF_01458">
    <property type="entry name" value="FtsH"/>
    <property type="match status" value="1"/>
</dbReference>
<feature type="transmembrane region" description="Helical" evidence="15">
    <location>
        <begin position="101"/>
        <end position="122"/>
    </location>
</feature>
<keyword evidence="13 15" id="KW-0472">Membrane</keyword>
<evidence type="ECO:0000256" key="1">
    <source>
        <dbReference type="ARBA" id="ARBA00004370"/>
    </source>
</evidence>
<comment type="similarity">
    <text evidence="16">Belongs to the AAA ATPase family.</text>
</comment>
<dbReference type="Pfam" id="PF06480">
    <property type="entry name" value="FtsH_ext"/>
    <property type="match status" value="1"/>
</dbReference>
<feature type="binding site" evidence="15">
    <location>
        <begin position="198"/>
        <end position="205"/>
    </location>
    <ligand>
        <name>ATP</name>
        <dbReference type="ChEBI" id="CHEBI:30616"/>
    </ligand>
</feature>
<keyword evidence="11 15" id="KW-1133">Transmembrane helix</keyword>
<dbReference type="GO" id="GO:0008270">
    <property type="term" value="F:zinc ion binding"/>
    <property type="evidence" value="ECO:0007669"/>
    <property type="project" value="UniProtKB-UniRule"/>
</dbReference>
<keyword evidence="9 15" id="KW-0862">Zinc</keyword>
<comment type="cofactor">
    <cofactor evidence="15">
        <name>Zn(2+)</name>
        <dbReference type="ChEBI" id="CHEBI:29105"/>
    </cofactor>
    <text evidence="15">Binds 1 zinc ion per subunit.</text>
</comment>
<dbReference type="InterPro" id="IPR005936">
    <property type="entry name" value="FtsH"/>
</dbReference>
<dbReference type="GO" id="GO:0004222">
    <property type="term" value="F:metalloendopeptidase activity"/>
    <property type="evidence" value="ECO:0007669"/>
    <property type="project" value="InterPro"/>
</dbReference>
<dbReference type="NCBIfam" id="NF008004">
    <property type="entry name" value="PRK10733.1"/>
    <property type="match status" value="1"/>
</dbReference>
<dbReference type="NCBIfam" id="TIGR01241">
    <property type="entry name" value="FtsH_fam"/>
    <property type="match status" value="1"/>
</dbReference>
<keyword evidence="6 15" id="KW-0479">Metal-binding</keyword>
<gene>
    <name evidence="19" type="primary">hflB</name>
    <name evidence="15" type="synonym">ftsH</name>
    <name evidence="19" type="ORF">A1355_20515</name>
</gene>
<sequence length="641" mass="70488">MSDMIKNLVLWVVIAVVLMAVFNNFGARSARSDSNLSYSQLIDAVKAGQVQQVVIADNTVKGRMQTGDKFKTYMPNDPHLIDDLLGNGVEINVQPPEEPSMLMQVFVSFGPILLLIAVWVFFMRQMQGGGVGGRGGAMGFGKSKARMLDQDQNKVTFADVAGCDEAKEEVQEMVDFLKDPAKYQRLGGKVPRGALMVGPPGTGKTLLARAIAGEAKVPFFTISGSDFVEMFVGVGASRVRDMFDQAKKHAPCIIFIDEIDAVGRSRGAGLGGGNDEREQTLNQLLVEMDGFEGHEGIIVIAATNRADVLDKALLRPGRFDRQVVVGLPDVKGREQILNVHLKKVPAAEDVKIKYIAQGTPGFSGADLANLVNEAALFAARLNKRLVSMMDLEKAKDKLIMGAERRSMVMDEKEKKMTAYHEAGHAIVGRLVPEHDPVYKVSIMPRGRALGVTMFLPERDQYSASKCKLDSMISSLYGGRIAEELIFGWEQVSTGASNDIERATELARNMVTKWGLSQRLGPLAYSEEEGEIFLGRSVTQHKSVAEETSHTIDEEIRSIIDRNYERAEKILKDNMDILHAMADALMKYETIDKYQIDDLMERRPVREPKGWDDTPSSNTDAQTGPWDQKTPDSSIGGAAEQG</sequence>
<dbReference type="InterPro" id="IPR003960">
    <property type="entry name" value="ATPase_AAA_CS"/>
</dbReference>
<dbReference type="OrthoDB" id="9809379at2"/>
<name>A0A177P5C5_9GAMM</name>
<dbReference type="Pfam" id="PF17862">
    <property type="entry name" value="AAA_lid_3"/>
    <property type="match status" value="1"/>
</dbReference>
<dbReference type="Gene3D" id="3.40.50.300">
    <property type="entry name" value="P-loop containing nucleotide triphosphate hydrolases"/>
    <property type="match status" value="1"/>
</dbReference>
<evidence type="ECO:0000256" key="14">
    <source>
        <dbReference type="ARBA" id="ARBA00061570"/>
    </source>
</evidence>
<dbReference type="InterPro" id="IPR027417">
    <property type="entry name" value="P-loop_NTPase"/>
</dbReference>
<dbReference type="Pfam" id="PF00004">
    <property type="entry name" value="AAA"/>
    <property type="match status" value="1"/>
</dbReference>
<keyword evidence="10 15" id="KW-0067">ATP-binding</keyword>
<dbReference type="FunFam" id="3.40.50.300:FF:000001">
    <property type="entry name" value="ATP-dependent zinc metalloprotease FtsH"/>
    <property type="match status" value="1"/>
</dbReference>
<feature type="region of interest" description="Disordered" evidence="17">
    <location>
        <begin position="602"/>
        <end position="641"/>
    </location>
</feature>
<dbReference type="Pfam" id="PF01434">
    <property type="entry name" value="Peptidase_M41"/>
    <property type="match status" value="1"/>
</dbReference>
<evidence type="ECO:0000256" key="7">
    <source>
        <dbReference type="ARBA" id="ARBA00022741"/>
    </source>
</evidence>
<feature type="binding site" evidence="15">
    <location>
        <position position="424"/>
    </location>
    <ligand>
        <name>Zn(2+)</name>
        <dbReference type="ChEBI" id="CHEBI:29105"/>
        <note>catalytic</note>
    </ligand>
</feature>
<dbReference type="EMBL" id="LUUK01000046">
    <property type="protein sequence ID" value="OAI24540.1"/>
    <property type="molecule type" value="Genomic_DNA"/>
</dbReference>
<dbReference type="GO" id="GO:0030163">
    <property type="term" value="P:protein catabolic process"/>
    <property type="evidence" value="ECO:0007669"/>
    <property type="project" value="UniProtKB-UniRule"/>
</dbReference>
<dbReference type="PROSITE" id="PS00674">
    <property type="entry name" value="AAA"/>
    <property type="match status" value="1"/>
</dbReference>
<dbReference type="Gene3D" id="3.30.720.210">
    <property type="match status" value="1"/>
</dbReference>
<dbReference type="SUPFAM" id="SSF52540">
    <property type="entry name" value="P-loop containing nucleoside triphosphate hydrolases"/>
    <property type="match status" value="1"/>
</dbReference>
<dbReference type="FunFam" id="1.20.58.760:FF:000001">
    <property type="entry name" value="ATP-dependent zinc metalloprotease FtsH"/>
    <property type="match status" value="1"/>
</dbReference>
<keyword evidence="3 15" id="KW-1003">Cell membrane</keyword>
<dbReference type="GO" id="GO:0004176">
    <property type="term" value="F:ATP-dependent peptidase activity"/>
    <property type="evidence" value="ECO:0007669"/>
    <property type="project" value="InterPro"/>
</dbReference>
<reference evidence="20" key="1">
    <citation type="submission" date="2016-03" db="EMBL/GenBank/DDBJ databases">
        <authorList>
            <person name="Heylen K."/>
            <person name="De Vos P."/>
            <person name="Vekeman B."/>
        </authorList>
    </citation>
    <scope>NUCLEOTIDE SEQUENCE [LARGE SCALE GENOMIC DNA]</scope>
    <source>
        <strain evidence="20">R-45383</strain>
    </source>
</reference>
<dbReference type="EC" id="3.4.24.-" evidence="15"/>
<keyword evidence="4 15" id="KW-0645">Protease</keyword>
<comment type="subcellular location">
    <subcellularLocation>
        <location evidence="15">Cell membrane</location>
        <topology evidence="15">Multi-pass membrane protein</topology>
        <orientation evidence="15">Cytoplasmic side</orientation>
    </subcellularLocation>
    <subcellularLocation>
        <location evidence="1">Membrane</location>
    </subcellularLocation>
</comment>
<evidence type="ECO:0000313" key="20">
    <source>
        <dbReference type="Proteomes" id="UP000077628"/>
    </source>
</evidence>
<comment type="subunit">
    <text evidence="15">Homohexamer.</text>
</comment>
<dbReference type="CDD" id="cd19501">
    <property type="entry name" value="RecA-like_FtsH"/>
    <property type="match status" value="1"/>
</dbReference>
<dbReference type="PANTHER" id="PTHR23076">
    <property type="entry name" value="METALLOPROTEASE M41 FTSH"/>
    <property type="match status" value="1"/>
</dbReference>